<dbReference type="SUPFAM" id="SSF53756">
    <property type="entry name" value="UDP-Glycosyltransferase/glycogen phosphorylase"/>
    <property type="match status" value="1"/>
</dbReference>
<dbReference type="EMBL" id="OV121136">
    <property type="protein sequence ID" value="CAH0557219.1"/>
    <property type="molecule type" value="Genomic_DNA"/>
</dbReference>
<evidence type="ECO:0000259" key="12">
    <source>
        <dbReference type="Pfam" id="PF13439"/>
    </source>
</evidence>
<accession>A0A9P0B7Y3</accession>
<dbReference type="PANTHER" id="PTHR45918:SF1">
    <property type="entry name" value="ALPHA-1,3_1,6-MANNOSYLTRANSFERASE ALG2"/>
    <property type="match status" value="1"/>
</dbReference>
<evidence type="ECO:0000313" key="14">
    <source>
        <dbReference type="Proteomes" id="UP001154078"/>
    </source>
</evidence>
<evidence type="ECO:0000256" key="9">
    <source>
        <dbReference type="ARBA" id="ARBA00045104"/>
    </source>
</evidence>
<dbReference type="AlphaFoldDB" id="A0A9P0B7Y3"/>
<keyword evidence="14" id="KW-1185">Reference proteome</keyword>
<evidence type="ECO:0000256" key="10">
    <source>
        <dbReference type="RuleBase" id="RU367136"/>
    </source>
</evidence>
<evidence type="ECO:0000256" key="2">
    <source>
        <dbReference type="ARBA" id="ARBA00022676"/>
    </source>
</evidence>
<dbReference type="EC" id="2.4.1.132" evidence="10"/>
<comment type="catalytic activity">
    <reaction evidence="9 10">
        <text>an alpha-D-Man-(1-&gt;3)-beta-D-Man-(1-&gt;4)-beta-D-GlcNAc-(1-&gt;4)-alpha-D-GlcNAc-diphospho-di-trans,poly-cis-dolichol + GDP-alpha-D-mannose = an alpha-D-Man-(1-&gt;3)-[alpha-D-Man-(1-&gt;6)]-beta-D-Man-(1-&gt;4)-beta-D-GlcNAc-(1-&gt;4)-alpha-D-GlcNAc-diphospho-di-trans,poly-cis-dolichol + GDP + H(+)</text>
        <dbReference type="Rhea" id="RHEA:29519"/>
        <dbReference type="Rhea" id="RHEA-COMP:19513"/>
        <dbReference type="Rhea" id="RHEA-COMP:19515"/>
        <dbReference type="ChEBI" id="CHEBI:15378"/>
        <dbReference type="ChEBI" id="CHEBI:57527"/>
        <dbReference type="ChEBI" id="CHEBI:58189"/>
        <dbReference type="ChEBI" id="CHEBI:132510"/>
        <dbReference type="ChEBI" id="CHEBI:132511"/>
        <dbReference type="EC" id="2.4.1.257"/>
    </reaction>
    <physiologicalReaction direction="left-to-right" evidence="9 10">
        <dbReference type="Rhea" id="RHEA:29520"/>
    </physiologicalReaction>
</comment>
<dbReference type="PANTHER" id="PTHR45918">
    <property type="entry name" value="ALPHA-1,3/1,6-MANNOSYLTRANSFERASE ALG2"/>
    <property type="match status" value="1"/>
</dbReference>
<keyword evidence="6" id="KW-1133">Transmembrane helix</keyword>
<protein>
    <recommendedName>
        <fullName evidence="10">Alpha-1,3/1,6-mannosyltransferase ALG2</fullName>
        <ecNumber evidence="10">2.4.1.132</ecNumber>
        <ecNumber evidence="10">2.4.1.257</ecNumber>
    </recommendedName>
    <alternativeName>
        <fullName evidence="10">GDP-Man:Man(1)GlcNAc(2)-PP-Dol alpha-1,3-mannosyltransferase</fullName>
    </alternativeName>
</protein>
<evidence type="ECO:0000256" key="8">
    <source>
        <dbReference type="ARBA" id="ARBA00045103"/>
    </source>
</evidence>
<keyword evidence="2 10" id="KW-0328">Glycosyltransferase</keyword>
<sequence length="417" mass="46904">MTESKGKKIAFIHPDLGIGGAERLVIDLAVALQKQNHEVLFITNHFDKNHSFPELQNGQFPVKVIGDWLPRSIYGKLQALCAYFRMIYLSVVYVLFMRKSDKVDLYFTDLIPAANPVLKLAGEKVIYYCHHPDLLASPPGGTLKKIYRKPLDWFEGKATGMADCILVNSKYTQSVFTNTFPNIIQKTHILYPTIASSFKDATKKLKPKPIGDVIPKIYSKSGEPVVFLSINRFHPAKKLELAILAMDEIRNITTPEEWDRIFLILAGGFDPQSAINSKTFDHLMHIIKAKELKQKIVLLKSPSDLTKVELLLSCSCLVYTPVNEHFGIVPCEAMSVCKPVIACNSGGPMETVKDNITGYLCEPNGKSLAESMKKILYEDVRKMGKLGYEHFEANFSITTFEHTLNTIVDDTVNKKFN</sequence>
<dbReference type="Proteomes" id="UP001154078">
    <property type="component" value="Chromosome 5"/>
</dbReference>
<evidence type="ECO:0000256" key="7">
    <source>
        <dbReference type="ARBA" id="ARBA00023136"/>
    </source>
</evidence>
<dbReference type="InterPro" id="IPR028098">
    <property type="entry name" value="Glyco_trans_4-like_N"/>
</dbReference>
<keyword evidence="3 10" id="KW-0808">Transferase</keyword>
<comment type="pathway">
    <text evidence="1 10">Protein modification; protein glycosylation.</text>
</comment>
<comment type="subcellular location">
    <subcellularLocation>
        <location evidence="10">Endoplasmic reticulum membrane</location>
        <topology evidence="10">Single-pass membrane protein</topology>
    </subcellularLocation>
</comment>
<dbReference type="Pfam" id="PF00534">
    <property type="entry name" value="Glycos_transf_1"/>
    <property type="match status" value="1"/>
</dbReference>
<evidence type="ECO:0000256" key="5">
    <source>
        <dbReference type="ARBA" id="ARBA00022824"/>
    </source>
</evidence>
<organism evidence="13 14">
    <name type="scientific">Brassicogethes aeneus</name>
    <name type="common">Rape pollen beetle</name>
    <name type="synonym">Meligethes aeneus</name>
    <dbReference type="NCBI Taxonomy" id="1431903"/>
    <lineage>
        <taxon>Eukaryota</taxon>
        <taxon>Metazoa</taxon>
        <taxon>Ecdysozoa</taxon>
        <taxon>Arthropoda</taxon>
        <taxon>Hexapoda</taxon>
        <taxon>Insecta</taxon>
        <taxon>Pterygota</taxon>
        <taxon>Neoptera</taxon>
        <taxon>Endopterygota</taxon>
        <taxon>Coleoptera</taxon>
        <taxon>Polyphaga</taxon>
        <taxon>Cucujiformia</taxon>
        <taxon>Nitidulidae</taxon>
        <taxon>Meligethinae</taxon>
        <taxon>Brassicogethes</taxon>
    </lineage>
</organism>
<evidence type="ECO:0000256" key="3">
    <source>
        <dbReference type="ARBA" id="ARBA00022679"/>
    </source>
</evidence>
<dbReference type="Pfam" id="PF13439">
    <property type="entry name" value="Glyco_transf_4"/>
    <property type="match status" value="1"/>
</dbReference>
<dbReference type="GO" id="GO:0004378">
    <property type="term" value="F:GDP-Man:Man(1)GlcNAc(2)-PP-Dol alpha-1,3-mannosyltransferase activity"/>
    <property type="evidence" value="ECO:0007669"/>
    <property type="project" value="UniProtKB-UniRule"/>
</dbReference>
<dbReference type="OrthoDB" id="448893at2759"/>
<comment type="similarity">
    <text evidence="10">Belongs to the glycosyltransferase group 1 family.</text>
</comment>
<comment type="function">
    <text evidence="10">Mannosylates Man(2)GlcNAc(2)-dolichol diphosphate and Man(1)GlcNAc(2)-dolichol diphosphate to form Man(3)GlcNAc(2)-dolichol diphosphate.</text>
</comment>
<reference evidence="13" key="1">
    <citation type="submission" date="2021-12" db="EMBL/GenBank/DDBJ databases">
        <authorList>
            <person name="King R."/>
        </authorList>
    </citation>
    <scope>NUCLEOTIDE SEQUENCE</scope>
</reference>
<dbReference type="GO" id="GO:0102704">
    <property type="term" value="F:GDP-Man:Man(2)GlcNAc(2)-PP-Dol alpha-1,6-mannosyltransferase activity"/>
    <property type="evidence" value="ECO:0007669"/>
    <property type="project" value="UniProtKB-UniRule"/>
</dbReference>
<feature type="domain" description="Glycosyl transferase family 1" evidence="11">
    <location>
        <begin position="215"/>
        <end position="379"/>
    </location>
</feature>
<keyword evidence="7" id="KW-0472">Membrane</keyword>
<gene>
    <name evidence="13" type="ORF">MELIAE_LOCUS7987</name>
</gene>
<evidence type="ECO:0000259" key="11">
    <source>
        <dbReference type="Pfam" id="PF00534"/>
    </source>
</evidence>
<keyword evidence="5" id="KW-0256">Endoplasmic reticulum</keyword>
<proteinExistence type="inferred from homology"/>
<comment type="catalytic activity">
    <reaction evidence="8 10">
        <text>a beta-D-Man-(1-&gt;4)-beta-D-GlcNAc-(1-&gt;4)-alpha-D-GlcNAc-diphospho-di-trans,poly-cis-dolichol + GDP-alpha-D-mannose = an alpha-D-Man-(1-&gt;3)-beta-D-Man-(1-&gt;4)-beta-D-GlcNAc-(1-&gt;4)-alpha-D-GlcNAc-diphospho-di-trans,poly-cis-dolichol + GDP + H(+)</text>
        <dbReference type="Rhea" id="RHEA:29515"/>
        <dbReference type="Rhea" id="RHEA-COMP:19511"/>
        <dbReference type="Rhea" id="RHEA-COMP:19513"/>
        <dbReference type="ChEBI" id="CHEBI:15378"/>
        <dbReference type="ChEBI" id="CHEBI:57527"/>
        <dbReference type="ChEBI" id="CHEBI:58189"/>
        <dbReference type="ChEBI" id="CHEBI:58472"/>
        <dbReference type="ChEBI" id="CHEBI:132510"/>
        <dbReference type="EC" id="2.4.1.132"/>
    </reaction>
    <physiologicalReaction direction="left-to-right" evidence="8 10">
        <dbReference type="Rhea" id="RHEA:29516"/>
    </physiologicalReaction>
</comment>
<name>A0A9P0B7Y3_BRAAE</name>
<evidence type="ECO:0000256" key="4">
    <source>
        <dbReference type="ARBA" id="ARBA00022692"/>
    </source>
</evidence>
<dbReference type="GO" id="GO:0005789">
    <property type="term" value="C:endoplasmic reticulum membrane"/>
    <property type="evidence" value="ECO:0007669"/>
    <property type="project" value="UniProtKB-SubCell"/>
</dbReference>
<dbReference type="EC" id="2.4.1.257" evidence="10"/>
<dbReference type="Gene3D" id="3.40.50.2000">
    <property type="entry name" value="Glycogen Phosphorylase B"/>
    <property type="match status" value="2"/>
</dbReference>
<keyword evidence="4" id="KW-0812">Transmembrane</keyword>
<feature type="domain" description="Glycosyltransferase subfamily 4-like N-terminal" evidence="12">
    <location>
        <begin position="18"/>
        <end position="192"/>
    </location>
</feature>
<evidence type="ECO:0000256" key="1">
    <source>
        <dbReference type="ARBA" id="ARBA00004922"/>
    </source>
</evidence>
<evidence type="ECO:0000256" key="6">
    <source>
        <dbReference type="ARBA" id="ARBA00022989"/>
    </source>
</evidence>
<dbReference type="InterPro" id="IPR001296">
    <property type="entry name" value="Glyco_trans_1"/>
</dbReference>
<dbReference type="InterPro" id="IPR027054">
    <property type="entry name" value="ALG2"/>
</dbReference>
<evidence type="ECO:0000313" key="13">
    <source>
        <dbReference type="EMBL" id="CAH0557219.1"/>
    </source>
</evidence>